<keyword evidence="3" id="KW-1185">Reference proteome</keyword>
<evidence type="ECO:0000313" key="3">
    <source>
        <dbReference type="Proteomes" id="UP000549616"/>
    </source>
</evidence>
<dbReference type="Gene3D" id="3.40.50.720">
    <property type="entry name" value="NAD(P)-binding Rossmann-like Domain"/>
    <property type="match status" value="1"/>
</dbReference>
<dbReference type="AlphaFoldDB" id="A0A853B8K8"/>
<dbReference type="SUPFAM" id="SSF51735">
    <property type="entry name" value="NAD(P)-binding Rossmann-fold domains"/>
    <property type="match status" value="1"/>
</dbReference>
<dbReference type="InterPro" id="IPR050177">
    <property type="entry name" value="Lipid_A_modif_metabolic_enz"/>
</dbReference>
<dbReference type="InterPro" id="IPR001509">
    <property type="entry name" value="Epimerase_deHydtase"/>
</dbReference>
<feature type="domain" description="NAD-dependent epimerase/dehydratase" evidence="1">
    <location>
        <begin position="3"/>
        <end position="210"/>
    </location>
</feature>
<evidence type="ECO:0000259" key="1">
    <source>
        <dbReference type="Pfam" id="PF01370"/>
    </source>
</evidence>
<dbReference type="PANTHER" id="PTHR43245">
    <property type="entry name" value="BIFUNCTIONAL POLYMYXIN RESISTANCE PROTEIN ARNA"/>
    <property type="match status" value="1"/>
</dbReference>
<proteinExistence type="predicted"/>
<gene>
    <name evidence="2" type="ORF">HNR02_004966</name>
</gene>
<accession>A0A853B8K8</accession>
<name>A0A853B8K8_9PSEU</name>
<reference evidence="2 3" key="1">
    <citation type="submission" date="2020-07" db="EMBL/GenBank/DDBJ databases">
        <title>Sequencing the genomes of 1000 actinobacteria strains.</title>
        <authorList>
            <person name="Klenk H.-P."/>
        </authorList>
    </citation>
    <scope>NUCLEOTIDE SEQUENCE [LARGE SCALE GENOMIC DNA]</scope>
    <source>
        <strain evidence="2 3">DSM 104006</strain>
    </source>
</reference>
<dbReference type="Pfam" id="PF01370">
    <property type="entry name" value="Epimerase"/>
    <property type="match status" value="1"/>
</dbReference>
<sequence length="271" mass="28979">MTVLITGGTGLVGTRLLRRLVDAGIECRALVRAGKELPAGVTPVEGDLLEPATLPEAVEGVSAIIHLAAVLRTPEPELIEQVNVAGTRNLIEAALIHAPRARVIMASTNLVYDEDLSRPAREDDPANARQPYPASKIVAERLLRESGLAWSVLRFAFVYGDADGHLQSAPQLLGSWGWHPAATMSLIHHRDIATAILLALTGAMDGRVVNLSDDAPTTVYEIARIVGAGYQESAEPLQNPWKGHVDGTLARELGFRPVIRSVHQAAAEGTL</sequence>
<protein>
    <submittedName>
        <fullName evidence="2">Nucleoside-diphosphate-sugar epimerase</fullName>
    </submittedName>
</protein>
<comment type="caution">
    <text evidence="2">The sequence shown here is derived from an EMBL/GenBank/DDBJ whole genome shotgun (WGS) entry which is preliminary data.</text>
</comment>
<dbReference type="EMBL" id="JACCFK010000001">
    <property type="protein sequence ID" value="NYI91643.1"/>
    <property type="molecule type" value="Genomic_DNA"/>
</dbReference>
<evidence type="ECO:0000313" key="2">
    <source>
        <dbReference type="EMBL" id="NYI91643.1"/>
    </source>
</evidence>
<organism evidence="2 3">
    <name type="scientific">Amycolatopsis endophytica</name>
    <dbReference type="NCBI Taxonomy" id="860233"/>
    <lineage>
        <taxon>Bacteria</taxon>
        <taxon>Bacillati</taxon>
        <taxon>Actinomycetota</taxon>
        <taxon>Actinomycetes</taxon>
        <taxon>Pseudonocardiales</taxon>
        <taxon>Pseudonocardiaceae</taxon>
        <taxon>Amycolatopsis</taxon>
    </lineage>
</organism>
<dbReference type="RefSeq" id="WP_179775509.1">
    <property type="nucleotide sequence ID" value="NZ_JACCFK010000001.1"/>
</dbReference>
<dbReference type="InterPro" id="IPR036291">
    <property type="entry name" value="NAD(P)-bd_dom_sf"/>
</dbReference>
<dbReference type="Proteomes" id="UP000549616">
    <property type="component" value="Unassembled WGS sequence"/>
</dbReference>